<proteinExistence type="inferred from homology"/>
<dbReference type="InterPro" id="IPR035595">
    <property type="entry name" value="UDP_glycos_trans_CS"/>
</dbReference>
<dbReference type="GO" id="GO:0005783">
    <property type="term" value="C:endoplasmic reticulum"/>
    <property type="evidence" value="ECO:0007669"/>
    <property type="project" value="UniProtKB-SubCell"/>
</dbReference>
<protein>
    <recommendedName>
        <fullName evidence="12">UDP-glucuronosyltransferase</fullName>
        <ecNumber evidence="12">2.4.1.17</ecNumber>
    </recommendedName>
</protein>
<keyword evidence="13" id="KW-1185">Reference proteome</keyword>
<keyword evidence="6" id="KW-0256">Endoplasmic reticulum</keyword>
<evidence type="ECO:0000313" key="14">
    <source>
        <dbReference type="RefSeq" id="XP_025408854.1"/>
    </source>
</evidence>
<keyword evidence="3 11" id="KW-0328">Glycosyltransferase</keyword>
<dbReference type="GeneID" id="112682465"/>
<dbReference type="PROSITE" id="PS00375">
    <property type="entry name" value="UDPGT"/>
    <property type="match status" value="1"/>
</dbReference>
<reference evidence="14" key="1">
    <citation type="submission" date="2025-08" db="UniProtKB">
        <authorList>
            <consortium name="RefSeq"/>
        </authorList>
    </citation>
    <scope>IDENTIFICATION</scope>
    <source>
        <tissue evidence="14">Whole body</tissue>
    </source>
</reference>
<dbReference type="InterPro" id="IPR050271">
    <property type="entry name" value="UDP-glycosyltransferase"/>
</dbReference>
<keyword evidence="12" id="KW-0732">Signal</keyword>
<keyword evidence="7 12" id="KW-1133">Transmembrane helix</keyword>
<feature type="signal peptide" evidence="12">
    <location>
        <begin position="1"/>
        <end position="19"/>
    </location>
</feature>
<dbReference type="Pfam" id="PF00201">
    <property type="entry name" value="UDPGT"/>
    <property type="match status" value="1"/>
</dbReference>
<evidence type="ECO:0000256" key="4">
    <source>
        <dbReference type="ARBA" id="ARBA00022679"/>
    </source>
</evidence>
<dbReference type="Proteomes" id="UP000694846">
    <property type="component" value="Unplaced"/>
</dbReference>
<dbReference type="AlphaFoldDB" id="A0A8B8FD98"/>
<comment type="catalytic activity">
    <reaction evidence="12">
        <text>glucuronate acceptor + UDP-alpha-D-glucuronate = acceptor beta-D-glucuronoside + UDP + H(+)</text>
        <dbReference type="Rhea" id="RHEA:21032"/>
        <dbReference type="ChEBI" id="CHEBI:15378"/>
        <dbReference type="ChEBI" id="CHEBI:58052"/>
        <dbReference type="ChEBI" id="CHEBI:58223"/>
        <dbReference type="ChEBI" id="CHEBI:132367"/>
        <dbReference type="ChEBI" id="CHEBI:132368"/>
        <dbReference type="EC" id="2.4.1.17"/>
    </reaction>
</comment>
<dbReference type="FunFam" id="3.40.50.2000:FF:000050">
    <property type="entry name" value="UDP-glucuronosyltransferase"/>
    <property type="match status" value="1"/>
</dbReference>
<accession>A0A8B8FD98</accession>
<evidence type="ECO:0000256" key="12">
    <source>
        <dbReference type="RuleBase" id="RU362059"/>
    </source>
</evidence>
<comment type="subcellular location">
    <subcellularLocation>
        <location evidence="10">Endomembrane system</location>
        <topology evidence="10">Single-pass type I membrane protein</topology>
    </subcellularLocation>
    <subcellularLocation>
        <location evidence="1">Endoplasmic reticulum</location>
    </subcellularLocation>
    <subcellularLocation>
        <location evidence="12">Membrane</location>
        <topology evidence="12">Single-pass membrane protein</topology>
    </subcellularLocation>
</comment>
<keyword evidence="5 12" id="KW-0812">Transmembrane</keyword>
<keyword evidence="8 12" id="KW-0472">Membrane</keyword>
<evidence type="ECO:0000256" key="7">
    <source>
        <dbReference type="ARBA" id="ARBA00022989"/>
    </source>
</evidence>
<keyword evidence="4 11" id="KW-0808">Transferase</keyword>
<dbReference type="RefSeq" id="XP_025408854.1">
    <property type="nucleotide sequence ID" value="XM_025553069.1"/>
</dbReference>
<feature type="transmembrane region" description="Helical" evidence="12">
    <location>
        <begin position="486"/>
        <end position="513"/>
    </location>
</feature>
<dbReference type="PANTHER" id="PTHR48043:SF159">
    <property type="entry name" value="EG:EG0003.4 PROTEIN-RELATED"/>
    <property type="match status" value="1"/>
</dbReference>
<dbReference type="PANTHER" id="PTHR48043">
    <property type="entry name" value="EG:EG0003.4 PROTEIN-RELATED"/>
    <property type="match status" value="1"/>
</dbReference>
<evidence type="ECO:0000256" key="5">
    <source>
        <dbReference type="ARBA" id="ARBA00022692"/>
    </source>
</evidence>
<organism evidence="13 14">
    <name type="scientific">Sipha flava</name>
    <name type="common">yellow sugarcane aphid</name>
    <dbReference type="NCBI Taxonomy" id="143950"/>
    <lineage>
        <taxon>Eukaryota</taxon>
        <taxon>Metazoa</taxon>
        <taxon>Ecdysozoa</taxon>
        <taxon>Arthropoda</taxon>
        <taxon>Hexapoda</taxon>
        <taxon>Insecta</taxon>
        <taxon>Pterygota</taxon>
        <taxon>Neoptera</taxon>
        <taxon>Paraneoptera</taxon>
        <taxon>Hemiptera</taxon>
        <taxon>Sternorrhyncha</taxon>
        <taxon>Aphidomorpha</taxon>
        <taxon>Aphidoidea</taxon>
        <taxon>Aphididae</taxon>
        <taxon>Sipha</taxon>
    </lineage>
</organism>
<dbReference type="InterPro" id="IPR002213">
    <property type="entry name" value="UDP_glucos_trans"/>
</dbReference>
<evidence type="ECO:0000256" key="3">
    <source>
        <dbReference type="ARBA" id="ARBA00022676"/>
    </source>
</evidence>
<dbReference type="Gene3D" id="3.40.50.2000">
    <property type="entry name" value="Glycogen Phosphorylase B"/>
    <property type="match status" value="2"/>
</dbReference>
<dbReference type="GO" id="GO:0016020">
    <property type="term" value="C:membrane"/>
    <property type="evidence" value="ECO:0007669"/>
    <property type="project" value="UniProtKB-SubCell"/>
</dbReference>
<evidence type="ECO:0000256" key="6">
    <source>
        <dbReference type="ARBA" id="ARBA00022824"/>
    </source>
</evidence>
<sequence length="527" mass="59832">MDFRRPFVVLLLIGFGCSGLPNGKSSNILAFLPTETRSHFNGFKPLLETLVARGHNLTLVSPFPLSPVTDDGSPLLYTHVQVEFHNKVSGVDFLDKNSETNTWPSYVYVLWLGPRITRFAVDKPSVKEFILNDGGRFDVVIIENFFHECFVALGHKYGAPVVQLLPLAANSRVSQWHGNPYHPAYIAELFNDYAAPMTFRQRVGNTVSAAFNTWVNRLVYMPQQRAIMLEHFRYPGHERRPDLDTMVQDVSLTLVNSHPLVSSVAPFVPGYVQVASMHVQPVKPLPRDLKNILDAAERGVIYFSLGSVIKSSKMPRETVALLLSEFAKIEQIVLWKWEDDQLPDLPKNVIVRKWFPQNDILSHPNCRLFITHGGIHSLIESIYHGVPMLLIPVFADQVHNAAEAMRRGFALYVPYFELTAEEFSEKLQTILQDPGFDVAAAKASSIMLDNPMSIMDTAVFWIEYVIRHKGAEHLRTAVNDLYGFQYYLLDVVAAISLTLAFVLYFNYIVFVYAKKKLFRKTDRSKNL</sequence>
<evidence type="ECO:0000256" key="2">
    <source>
        <dbReference type="ARBA" id="ARBA00009995"/>
    </source>
</evidence>
<dbReference type="GO" id="GO:0015020">
    <property type="term" value="F:glucuronosyltransferase activity"/>
    <property type="evidence" value="ECO:0007669"/>
    <property type="project" value="UniProtKB-EC"/>
</dbReference>
<feature type="chain" id="PRO_5034889875" description="UDP-glucuronosyltransferase" evidence="12">
    <location>
        <begin position="20"/>
        <end position="527"/>
    </location>
</feature>
<evidence type="ECO:0000256" key="8">
    <source>
        <dbReference type="ARBA" id="ARBA00023136"/>
    </source>
</evidence>
<evidence type="ECO:0000313" key="13">
    <source>
        <dbReference type="Proteomes" id="UP000694846"/>
    </source>
</evidence>
<evidence type="ECO:0000256" key="10">
    <source>
        <dbReference type="ARBA" id="ARBA00046288"/>
    </source>
</evidence>
<dbReference type="EC" id="2.4.1.17" evidence="12"/>
<dbReference type="OrthoDB" id="5835829at2759"/>
<evidence type="ECO:0000256" key="9">
    <source>
        <dbReference type="ARBA" id="ARBA00023180"/>
    </source>
</evidence>
<name>A0A8B8FD98_9HEMI</name>
<comment type="similarity">
    <text evidence="2 11">Belongs to the UDP-glycosyltransferase family.</text>
</comment>
<dbReference type="PROSITE" id="PS51257">
    <property type="entry name" value="PROKAR_LIPOPROTEIN"/>
    <property type="match status" value="1"/>
</dbReference>
<evidence type="ECO:0000256" key="11">
    <source>
        <dbReference type="RuleBase" id="RU003718"/>
    </source>
</evidence>
<gene>
    <name evidence="14" type="primary">LOC112682465</name>
</gene>
<dbReference type="SUPFAM" id="SSF53756">
    <property type="entry name" value="UDP-Glycosyltransferase/glycogen phosphorylase"/>
    <property type="match status" value="1"/>
</dbReference>
<keyword evidence="9" id="KW-0325">Glycoprotein</keyword>
<dbReference type="CDD" id="cd03784">
    <property type="entry name" value="GT1_Gtf-like"/>
    <property type="match status" value="1"/>
</dbReference>
<evidence type="ECO:0000256" key="1">
    <source>
        <dbReference type="ARBA" id="ARBA00004240"/>
    </source>
</evidence>